<dbReference type="PANTHER" id="PTHR12110:SF53">
    <property type="entry name" value="BLR5974 PROTEIN"/>
    <property type="match status" value="1"/>
</dbReference>
<name>A0A2M7S590_9BACT</name>
<sequence length="297" mass="32665">MELSICSYSFHRLLADGKQDMFKYITDCKELGCTQLDPWNAHFAGVPDAETFKKGCSGPDLSVQLSAREIEYLDSVKAAAEAVRLPFGCIAVDGAHIYEPTPEARKANRAFAGHWLEIAGKLGAKQVRIDCGGSAEMPLPSQDGRLSARHGDSPETPADMFNIIVEGYKDLIKRAGQKKLEVLIENHWAASIIPEKLVKILDAVPGLVQLFDTNNWAEGMKQKGWEMCAKYARATHVKTFSFDKDGNEPSVDIPGAIRILVNSGYKGCWGVESCPEDGDEYAGVRKTFELIKRVVGK</sequence>
<proteinExistence type="predicted"/>
<dbReference type="SUPFAM" id="SSF51658">
    <property type="entry name" value="Xylose isomerase-like"/>
    <property type="match status" value="1"/>
</dbReference>
<dbReference type="InterPro" id="IPR036237">
    <property type="entry name" value="Xyl_isomerase-like_sf"/>
</dbReference>
<evidence type="ECO:0000313" key="2">
    <source>
        <dbReference type="EMBL" id="PIZ14716.1"/>
    </source>
</evidence>
<accession>A0A2M7S590</accession>
<dbReference type="EMBL" id="PFMR01000313">
    <property type="protein sequence ID" value="PIZ14716.1"/>
    <property type="molecule type" value="Genomic_DNA"/>
</dbReference>
<comment type="caution">
    <text evidence="2">The sequence shown here is derived from an EMBL/GenBank/DDBJ whole genome shotgun (WGS) entry which is preliminary data.</text>
</comment>
<feature type="domain" description="Xylose isomerase-like TIM barrel" evidence="1">
    <location>
        <begin position="70"/>
        <end position="292"/>
    </location>
</feature>
<protein>
    <recommendedName>
        <fullName evidence="1">Xylose isomerase-like TIM barrel domain-containing protein</fullName>
    </recommendedName>
</protein>
<organism evidence="2 3">
    <name type="scientific">Candidatus Desantisbacteria bacterium CG_4_10_14_0_8_um_filter_48_22</name>
    <dbReference type="NCBI Taxonomy" id="1974543"/>
    <lineage>
        <taxon>Bacteria</taxon>
        <taxon>Candidatus Desantisiibacteriota</taxon>
    </lineage>
</organism>
<evidence type="ECO:0000259" key="1">
    <source>
        <dbReference type="Pfam" id="PF01261"/>
    </source>
</evidence>
<dbReference type="Gene3D" id="3.20.20.150">
    <property type="entry name" value="Divalent-metal-dependent TIM barrel enzymes"/>
    <property type="match status" value="1"/>
</dbReference>
<gene>
    <name evidence="2" type="ORF">COY52_11395</name>
</gene>
<evidence type="ECO:0000313" key="3">
    <source>
        <dbReference type="Proteomes" id="UP000229307"/>
    </source>
</evidence>
<reference evidence="3" key="1">
    <citation type="submission" date="2017-09" db="EMBL/GenBank/DDBJ databases">
        <title>Depth-based differentiation of microbial function through sediment-hosted aquifers and enrichment of novel symbionts in the deep terrestrial subsurface.</title>
        <authorList>
            <person name="Probst A.J."/>
            <person name="Ladd B."/>
            <person name="Jarett J.K."/>
            <person name="Geller-Mcgrath D.E."/>
            <person name="Sieber C.M.K."/>
            <person name="Emerson J.B."/>
            <person name="Anantharaman K."/>
            <person name="Thomas B.C."/>
            <person name="Malmstrom R."/>
            <person name="Stieglmeier M."/>
            <person name="Klingl A."/>
            <person name="Woyke T."/>
            <person name="Ryan C.M."/>
            <person name="Banfield J.F."/>
        </authorList>
    </citation>
    <scope>NUCLEOTIDE SEQUENCE [LARGE SCALE GENOMIC DNA]</scope>
</reference>
<dbReference type="InterPro" id="IPR013022">
    <property type="entry name" value="Xyl_isomerase-like_TIM-brl"/>
</dbReference>
<dbReference type="Proteomes" id="UP000229307">
    <property type="component" value="Unassembled WGS sequence"/>
</dbReference>
<dbReference type="Pfam" id="PF01261">
    <property type="entry name" value="AP_endonuc_2"/>
    <property type="match status" value="1"/>
</dbReference>
<dbReference type="AlphaFoldDB" id="A0A2M7S590"/>
<dbReference type="PANTHER" id="PTHR12110">
    <property type="entry name" value="HYDROXYPYRUVATE ISOMERASE"/>
    <property type="match status" value="1"/>
</dbReference>
<dbReference type="InterPro" id="IPR050312">
    <property type="entry name" value="IolE/XylAMocC-like"/>
</dbReference>